<dbReference type="AlphaFoldDB" id="A0AAN6IPY4"/>
<comment type="caution">
    <text evidence="1">The sequence shown here is derived from an EMBL/GenBank/DDBJ whole genome shotgun (WGS) entry which is preliminary data.</text>
</comment>
<organism evidence="1 2">
    <name type="scientific">Exophiala dermatitidis</name>
    <name type="common">Black yeast-like fungus</name>
    <name type="synonym">Wangiella dermatitidis</name>
    <dbReference type="NCBI Taxonomy" id="5970"/>
    <lineage>
        <taxon>Eukaryota</taxon>
        <taxon>Fungi</taxon>
        <taxon>Dikarya</taxon>
        <taxon>Ascomycota</taxon>
        <taxon>Pezizomycotina</taxon>
        <taxon>Eurotiomycetes</taxon>
        <taxon>Chaetothyriomycetidae</taxon>
        <taxon>Chaetothyriales</taxon>
        <taxon>Herpotrichiellaceae</taxon>
        <taxon>Exophiala</taxon>
    </lineage>
</organism>
<evidence type="ECO:0000313" key="1">
    <source>
        <dbReference type="EMBL" id="KAJ8987044.1"/>
    </source>
</evidence>
<proteinExistence type="predicted"/>
<dbReference type="InterPro" id="IPR022025">
    <property type="entry name" value="Amidoligase_2"/>
</dbReference>
<gene>
    <name evidence="1" type="ORF">HRR80_008979</name>
</gene>
<dbReference type="EMBL" id="JAJGCB010000029">
    <property type="protein sequence ID" value="KAJ8987044.1"/>
    <property type="molecule type" value="Genomic_DNA"/>
</dbReference>
<protein>
    <submittedName>
        <fullName evidence="1">Uncharacterized protein</fullName>
    </submittedName>
</protein>
<name>A0AAN6IPY4_EXODE</name>
<sequence>MSCRRPVSPVVYITKSRRKVHIMTNGTRPWMGPFPKSIFGTVSVSQRCGTALSYRWTKISSDPVEIVSPVISADDGYVPTIGKFWAALSENFEFREDASCGFHIHI</sequence>
<dbReference type="Pfam" id="PF12224">
    <property type="entry name" value="Amidoligase_2"/>
    <property type="match status" value="1"/>
</dbReference>
<accession>A0AAN6IPY4</accession>
<reference evidence="1" key="1">
    <citation type="submission" date="2023-01" db="EMBL/GenBank/DDBJ databases">
        <title>Exophiala dermititidis isolated from Cystic Fibrosis Patient.</title>
        <authorList>
            <person name="Kurbessoian T."/>
            <person name="Crocker A."/>
            <person name="Murante D."/>
            <person name="Hogan D.A."/>
            <person name="Stajich J.E."/>
        </authorList>
    </citation>
    <scope>NUCLEOTIDE SEQUENCE</scope>
    <source>
        <strain evidence="1">Ex8</strain>
    </source>
</reference>
<evidence type="ECO:0000313" key="2">
    <source>
        <dbReference type="Proteomes" id="UP001161757"/>
    </source>
</evidence>
<dbReference type="Proteomes" id="UP001161757">
    <property type="component" value="Unassembled WGS sequence"/>
</dbReference>